<evidence type="ECO:0000313" key="3">
    <source>
        <dbReference type="Proteomes" id="UP001180724"/>
    </source>
</evidence>
<reference evidence="2" key="1">
    <citation type="submission" date="2024-05" db="EMBL/GenBank/DDBJ databases">
        <title>30 novel species of actinomycetes from the DSMZ collection.</title>
        <authorList>
            <person name="Nouioui I."/>
        </authorList>
    </citation>
    <scope>NUCLEOTIDE SEQUENCE</scope>
    <source>
        <strain evidence="2">DSM 40712</strain>
    </source>
</reference>
<dbReference type="InterPro" id="IPR015797">
    <property type="entry name" value="NUDIX_hydrolase-like_dom_sf"/>
</dbReference>
<feature type="domain" description="Nudix hydrolase" evidence="1">
    <location>
        <begin position="1"/>
        <end position="159"/>
    </location>
</feature>
<dbReference type="Gene3D" id="3.90.79.10">
    <property type="entry name" value="Nucleoside Triphosphate Pyrophosphohydrolase"/>
    <property type="match status" value="1"/>
</dbReference>
<protein>
    <submittedName>
        <fullName evidence="2">Phosphotransferase</fullName>
    </submittedName>
</protein>
<dbReference type="InterPro" id="IPR002575">
    <property type="entry name" value="Aminoglycoside_PTrfase"/>
</dbReference>
<organism evidence="2 3">
    <name type="scientific">Streptomyces lancefieldiae</name>
    <dbReference type="NCBI Taxonomy" id="3075520"/>
    <lineage>
        <taxon>Bacteria</taxon>
        <taxon>Bacillati</taxon>
        <taxon>Actinomycetota</taxon>
        <taxon>Actinomycetes</taxon>
        <taxon>Kitasatosporales</taxon>
        <taxon>Streptomycetaceae</taxon>
        <taxon>Streptomyces</taxon>
    </lineage>
</organism>
<gene>
    <name evidence="2" type="ORF">RM812_40555</name>
</gene>
<evidence type="ECO:0000313" key="2">
    <source>
        <dbReference type="EMBL" id="MDT0616386.1"/>
    </source>
</evidence>
<comment type="caution">
    <text evidence="2">The sequence shown here is derived from an EMBL/GenBank/DDBJ whole genome shotgun (WGS) entry which is preliminary data.</text>
</comment>
<dbReference type="PROSITE" id="PS51462">
    <property type="entry name" value="NUDIX"/>
    <property type="match status" value="1"/>
</dbReference>
<evidence type="ECO:0000259" key="1">
    <source>
        <dbReference type="PROSITE" id="PS51462"/>
    </source>
</evidence>
<dbReference type="SUPFAM" id="SSF56112">
    <property type="entry name" value="Protein kinase-like (PK-like)"/>
    <property type="match status" value="1"/>
</dbReference>
<keyword evidence="3" id="KW-1185">Reference proteome</keyword>
<dbReference type="EMBL" id="JAVRFH010000134">
    <property type="protein sequence ID" value="MDT0616386.1"/>
    <property type="molecule type" value="Genomic_DNA"/>
</dbReference>
<dbReference type="Proteomes" id="UP001180724">
    <property type="component" value="Unassembled WGS sequence"/>
</dbReference>
<accession>A0ABU3B1Q5</accession>
<name>A0ABU3B1Q5_9ACTN</name>
<dbReference type="SUPFAM" id="SSF55811">
    <property type="entry name" value="Nudix"/>
    <property type="match status" value="1"/>
</dbReference>
<dbReference type="RefSeq" id="WP_311585785.1">
    <property type="nucleotide sequence ID" value="NZ_JAVRFH010000134.1"/>
</dbReference>
<dbReference type="Pfam" id="PF01636">
    <property type="entry name" value="APH"/>
    <property type="match status" value="1"/>
</dbReference>
<proteinExistence type="predicted"/>
<dbReference type="InterPro" id="IPR000086">
    <property type="entry name" value="NUDIX_hydrolase_dom"/>
</dbReference>
<dbReference type="Gene3D" id="3.90.1200.10">
    <property type="match status" value="1"/>
</dbReference>
<dbReference type="Pfam" id="PF00293">
    <property type="entry name" value="NUDIX"/>
    <property type="match status" value="1"/>
</dbReference>
<dbReference type="InterPro" id="IPR011009">
    <property type="entry name" value="Kinase-like_dom_sf"/>
</dbReference>
<sequence length="488" mass="53582">MASTVAGCPLVEITEPRELLGTYKWNSFDHVVEVDGPSLDRPHNASMPRQLFSQHASARRTSGHVDGPFEDVVTALVREAYEETGLVVESDDVRAAVTVHHRAPGGGARVGFFFEVRRWSGTPDVKEPKVCDAMGWFAFDALPEPMVAYCRAGLEAYRAGVPMVVHFQEPDDPIGHDPAVDRLRLVPAPGCGEPRPGREVREFAEQAVGRITAWTDVSWARTASRVWRAQDASGGVWFVKIHQNDRFHDREVTALRDWVPGLGGAGPRLVAADAGLRAVVLTAVEGRPLHGMALPSDEERRVFRAIGKLTAHIHASPLPPASPGTAPVVPYAKAERHLDGARRHLRPGDEEYVRWVVASAVQLPPVEAVVTHGDLQLRNLLRAGDGTLRIIDFERSEPQSAVRDLVRLLDCFDGREDLYEAFFDGYGRHLTEDERARLLVEAVLDAVSGIAFGSKTGDPELVERGRRTLLRCRAAAHASRTIDGGDPR</sequence>